<dbReference type="KEGG" id="cfus:CYFUS_009126"/>
<reference evidence="2 3" key="1">
    <citation type="submission" date="2017-06" db="EMBL/GenBank/DDBJ databases">
        <title>Sequencing and comparative analysis of myxobacterial genomes.</title>
        <authorList>
            <person name="Rupp O."/>
            <person name="Goesmann A."/>
            <person name="Sogaard-Andersen L."/>
        </authorList>
    </citation>
    <scope>NUCLEOTIDE SEQUENCE [LARGE SCALE GENOMIC DNA]</scope>
    <source>
        <strain evidence="2 3">DSM 52655</strain>
    </source>
</reference>
<protein>
    <recommendedName>
        <fullName evidence="4">Lipoprotein</fullName>
    </recommendedName>
</protein>
<proteinExistence type="predicted"/>
<organism evidence="2 3">
    <name type="scientific">Cystobacter fuscus</name>
    <dbReference type="NCBI Taxonomy" id="43"/>
    <lineage>
        <taxon>Bacteria</taxon>
        <taxon>Pseudomonadati</taxon>
        <taxon>Myxococcota</taxon>
        <taxon>Myxococcia</taxon>
        <taxon>Myxococcales</taxon>
        <taxon>Cystobacterineae</taxon>
        <taxon>Archangiaceae</taxon>
        <taxon>Cystobacter</taxon>
    </lineage>
</organism>
<sequence length="442" mass="45003">MMTEMKKSRSLSQVVMAVGAVAFGWMVTGCSGPECVDRFDCQNSKGAPPEGKQYVCEADTCVVKDVAPPNPGNGSDAGTDAGTEPGPDAGTDAGTEPEPDAGTDAGTTCADLPHDAQLGTLQLQPGFTVVESAPLPESIGAITAVAGAAGSYTLYGVNSDDSVYALGTWPSVAASTTPLYPIVPADVTQTAYVNGYLVNDGVRLMGGYTLGDFSGKVAIHDLASTTSTYVSAAGNFSAVGLDGAFLINGLGLEGVSGTGLGVYAVKTQSTPFQMSKLATFPSTGSFSGFSALATNKIVALGYAYSTPTPDNEYASTNALRAVSPDTYTPALTAGTTLDLSGANMPEVYSGLDLRDAAGFGAGVALKRSSGSADFTNTRDVARIALTPTQDGLGVTVGQLQQVLTQANTCTKVVTMAPLAEDLLVGVQDKNGRRLVRLHVGTP</sequence>
<dbReference type="AlphaFoldDB" id="A0A250JKJ3"/>
<dbReference type="PROSITE" id="PS51257">
    <property type="entry name" value="PROKAR_LIPOPROTEIN"/>
    <property type="match status" value="1"/>
</dbReference>
<dbReference type="Proteomes" id="UP000217257">
    <property type="component" value="Chromosome"/>
</dbReference>
<evidence type="ECO:0000313" key="3">
    <source>
        <dbReference type="Proteomes" id="UP000217257"/>
    </source>
</evidence>
<evidence type="ECO:0000313" key="2">
    <source>
        <dbReference type="EMBL" id="ATB43646.1"/>
    </source>
</evidence>
<feature type="region of interest" description="Disordered" evidence="1">
    <location>
        <begin position="67"/>
        <end position="111"/>
    </location>
</feature>
<dbReference type="RefSeq" id="WP_095991032.1">
    <property type="nucleotide sequence ID" value="NZ_CP022098.1"/>
</dbReference>
<dbReference type="EMBL" id="CP022098">
    <property type="protein sequence ID" value="ATB43646.1"/>
    <property type="molecule type" value="Genomic_DNA"/>
</dbReference>
<evidence type="ECO:0008006" key="4">
    <source>
        <dbReference type="Google" id="ProtNLM"/>
    </source>
</evidence>
<evidence type="ECO:0000256" key="1">
    <source>
        <dbReference type="SAM" id="MobiDB-lite"/>
    </source>
</evidence>
<gene>
    <name evidence="2" type="ORF">CYFUS_009126</name>
</gene>
<accession>A0A250JKJ3</accession>
<name>A0A250JKJ3_9BACT</name>